<dbReference type="EC" id="3.1.-.-" evidence="2"/>
<dbReference type="Gene3D" id="3.40.50.1820">
    <property type="entry name" value="alpha/beta hydrolase"/>
    <property type="match status" value="1"/>
</dbReference>
<keyword evidence="3" id="KW-1185">Reference proteome</keyword>
<dbReference type="EMBL" id="JBHUMV010000002">
    <property type="protein sequence ID" value="MFD2753350.1"/>
    <property type="molecule type" value="Genomic_DNA"/>
</dbReference>
<sequence>MGSYVELTAVDGVKTSAWVVMPEGKPRGALVVLQEIFGVNDHIRSVAERYAAQGYVAVAPAMFDRIRPGVELDYGEADMKEGMALKMAVEKLHPPGAQVDIEAAVAYAAEQVPGGKVGIVGFCWGGLWSWRSACELPGLSAAVCYYGGGMTTEIEACRQAWCPVMAHFGRRDRHITVESVEAFQKAQPKAQVFLYDADHGFNCDQRPAYDEAVAHLAGERTLAFFAEHLG</sequence>
<evidence type="ECO:0000259" key="1">
    <source>
        <dbReference type="Pfam" id="PF01738"/>
    </source>
</evidence>
<reference evidence="3" key="1">
    <citation type="journal article" date="2019" name="Int. J. Syst. Evol. Microbiol.">
        <title>The Global Catalogue of Microorganisms (GCM) 10K type strain sequencing project: providing services to taxonomists for standard genome sequencing and annotation.</title>
        <authorList>
            <consortium name="The Broad Institute Genomics Platform"/>
            <consortium name="The Broad Institute Genome Sequencing Center for Infectious Disease"/>
            <person name="Wu L."/>
            <person name="Ma J."/>
        </authorList>
    </citation>
    <scope>NUCLEOTIDE SEQUENCE [LARGE SCALE GENOMIC DNA]</scope>
    <source>
        <strain evidence="3">TISTR 1906</strain>
    </source>
</reference>
<dbReference type="RefSeq" id="WP_066475290.1">
    <property type="nucleotide sequence ID" value="NZ_BCNT01000004.1"/>
</dbReference>
<dbReference type="GO" id="GO:0016787">
    <property type="term" value="F:hydrolase activity"/>
    <property type="evidence" value="ECO:0007669"/>
    <property type="project" value="UniProtKB-KW"/>
</dbReference>
<comment type="caution">
    <text evidence="2">The sequence shown here is derived from an EMBL/GenBank/DDBJ whole genome shotgun (WGS) entry which is preliminary data.</text>
</comment>
<dbReference type="PANTHER" id="PTHR46623:SF6">
    <property type="entry name" value="ALPHA_BETA-HYDROLASES SUPERFAMILY PROTEIN"/>
    <property type="match status" value="1"/>
</dbReference>
<dbReference type="InterPro" id="IPR002925">
    <property type="entry name" value="Dienelactn_hydro"/>
</dbReference>
<dbReference type="InterPro" id="IPR029058">
    <property type="entry name" value="AB_hydrolase_fold"/>
</dbReference>
<feature type="domain" description="Dienelactone hydrolase" evidence="1">
    <location>
        <begin position="17"/>
        <end position="228"/>
    </location>
</feature>
<keyword evidence="2" id="KW-0378">Hydrolase</keyword>
<name>A0ABW5UJE8_9BURK</name>
<dbReference type="PANTHER" id="PTHR46623">
    <property type="entry name" value="CARBOXYMETHYLENEBUTENOLIDASE-RELATED"/>
    <property type="match status" value="1"/>
</dbReference>
<organism evidence="2 3">
    <name type="scientific">Comamonas terrae</name>
    <dbReference type="NCBI Taxonomy" id="673548"/>
    <lineage>
        <taxon>Bacteria</taxon>
        <taxon>Pseudomonadati</taxon>
        <taxon>Pseudomonadota</taxon>
        <taxon>Betaproteobacteria</taxon>
        <taxon>Burkholderiales</taxon>
        <taxon>Comamonadaceae</taxon>
        <taxon>Comamonas</taxon>
    </lineage>
</organism>
<dbReference type="SUPFAM" id="SSF53474">
    <property type="entry name" value="alpha/beta-Hydrolases"/>
    <property type="match status" value="1"/>
</dbReference>
<gene>
    <name evidence="2" type="ORF">ACFSW6_04585</name>
</gene>
<dbReference type="Proteomes" id="UP001597463">
    <property type="component" value="Unassembled WGS sequence"/>
</dbReference>
<proteinExistence type="predicted"/>
<dbReference type="InterPro" id="IPR051049">
    <property type="entry name" value="Dienelactone_hydrolase-like"/>
</dbReference>
<accession>A0ABW5UJE8</accession>
<evidence type="ECO:0000313" key="3">
    <source>
        <dbReference type="Proteomes" id="UP001597463"/>
    </source>
</evidence>
<dbReference type="Pfam" id="PF01738">
    <property type="entry name" value="DLH"/>
    <property type="match status" value="1"/>
</dbReference>
<evidence type="ECO:0000313" key="2">
    <source>
        <dbReference type="EMBL" id="MFD2753350.1"/>
    </source>
</evidence>
<protein>
    <submittedName>
        <fullName evidence="2">Dienelactone hydrolase family protein</fullName>
        <ecNumber evidence="2">3.1.-.-</ecNumber>
    </submittedName>
</protein>